<dbReference type="EMBL" id="CAJGYO010000006">
    <property type="protein sequence ID" value="CAD6236601.1"/>
    <property type="molecule type" value="Genomic_DNA"/>
</dbReference>
<dbReference type="PANTHER" id="PTHR31087">
    <property type="match status" value="1"/>
</dbReference>
<feature type="region of interest" description="Disordered" evidence="2">
    <location>
        <begin position="114"/>
        <end position="139"/>
    </location>
</feature>
<dbReference type="InterPro" id="IPR025659">
    <property type="entry name" value="Tubby-like_C"/>
</dbReference>
<dbReference type="Proteomes" id="UP000604825">
    <property type="component" value="Unassembled WGS sequence"/>
</dbReference>
<evidence type="ECO:0000256" key="1">
    <source>
        <dbReference type="ARBA" id="ARBA00005437"/>
    </source>
</evidence>
<evidence type="ECO:0000313" key="4">
    <source>
        <dbReference type="Proteomes" id="UP000604825"/>
    </source>
</evidence>
<organism evidence="3 4">
    <name type="scientific">Miscanthus lutarioriparius</name>
    <dbReference type="NCBI Taxonomy" id="422564"/>
    <lineage>
        <taxon>Eukaryota</taxon>
        <taxon>Viridiplantae</taxon>
        <taxon>Streptophyta</taxon>
        <taxon>Embryophyta</taxon>
        <taxon>Tracheophyta</taxon>
        <taxon>Spermatophyta</taxon>
        <taxon>Magnoliopsida</taxon>
        <taxon>Liliopsida</taxon>
        <taxon>Poales</taxon>
        <taxon>Poaceae</taxon>
        <taxon>PACMAD clade</taxon>
        <taxon>Panicoideae</taxon>
        <taxon>Andropogonodae</taxon>
        <taxon>Andropogoneae</taxon>
        <taxon>Saccharinae</taxon>
        <taxon>Miscanthus</taxon>
    </lineage>
</organism>
<name>A0A811PBB1_9POAL</name>
<proteinExistence type="inferred from homology"/>
<protein>
    <submittedName>
        <fullName evidence="3">Uncharacterized protein</fullName>
    </submittedName>
</protein>
<dbReference type="InterPro" id="IPR007612">
    <property type="entry name" value="LOR"/>
</dbReference>
<feature type="region of interest" description="Disordered" evidence="2">
    <location>
        <begin position="153"/>
        <end position="176"/>
    </location>
</feature>
<comment type="caution">
    <text evidence="3">The sequence shown here is derived from an EMBL/GenBank/DDBJ whole genome shotgun (WGS) entry which is preliminary data.</text>
</comment>
<feature type="region of interest" description="Disordered" evidence="2">
    <location>
        <begin position="193"/>
        <end position="219"/>
    </location>
</feature>
<dbReference type="PANTHER" id="PTHR31087:SF60">
    <property type="entry name" value="PROTEIN LURP-ONE-RELATED 5"/>
    <property type="match status" value="1"/>
</dbReference>
<comment type="similarity">
    <text evidence="1">Belongs to the LOR family.</text>
</comment>
<evidence type="ECO:0000256" key="2">
    <source>
        <dbReference type="SAM" id="MobiDB-lite"/>
    </source>
</evidence>
<dbReference type="OrthoDB" id="677463at2759"/>
<dbReference type="InterPro" id="IPR038595">
    <property type="entry name" value="LOR_sf"/>
</dbReference>
<dbReference type="Gene3D" id="2.40.160.200">
    <property type="entry name" value="LURP1-related"/>
    <property type="match status" value="1"/>
</dbReference>
<accession>A0A811PBB1</accession>
<reference evidence="3" key="1">
    <citation type="submission" date="2020-10" db="EMBL/GenBank/DDBJ databases">
        <authorList>
            <person name="Han B."/>
            <person name="Lu T."/>
            <person name="Zhao Q."/>
            <person name="Huang X."/>
            <person name="Zhao Y."/>
        </authorList>
    </citation>
    <scope>NUCLEOTIDE SEQUENCE</scope>
</reference>
<dbReference type="AlphaFoldDB" id="A0A811PBB1"/>
<evidence type="ECO:0000313" key="3">
    <source>
        <dbReference type="EMBL" id="CAD6236601.1"/>
    </source>
</evidence>
<dbReference type="Pfam" id="PF04525">
    <property type="entry name" value="LOR"/>
    <property type="match status" value="1"/>
</dbReference>
<dbReference type="SUPFAM" id="SSF54518">
    <property type="entry name" value="Tubby C-terminal domain-like"/>
    <property type="match status" value="1"/>
</dbReference>
<gene>
    <name evidence="3" type="ORF">NCGR_LOCUS24458</name>
</gene>
<sequence>MAQHAMCLLRRFIGFTAPPAQRALSTTATPMVEGAVVAEATAKEAKRRKKKNLFDVAQFLPEWGIGYKVAKTTWRDVSYQITKINLYKELQLGPSKNLVKSFVSLVAVVGPSPGVRKGQALRHQRAHLSPGLEISTPTAPSLASPLLKISEQPPLRHAESSEQQPPKQASEAKHARAAGVKLRLRCACAGTGQPAVARAQGDGDRGRGVLRPRGTRPDGAQDLALLPGDGFAAYDHRTGGLAFRADTYGRGHGGGAASAGELALLGPAGEPLLTVRRRRPSLHHRWEGFLGARADGQKALFSARRPSILGGAAAGAVIELLQPPLPSSSPPAVAAAPELLRVDGSFPRRCCRVVAAPRAEGEKAKVKVVAEIRRKVDEGARVVMGRDVFVLRVSPGFDAAFAMGIVLVLDQIAGDEASVDAGADVIDAKI</sequence>
<keyword evidence="4" id="KW-1185">Reference proteome</keyword>